<protein>
    <submittedName>
        <fullName evidence="1">Uncharacterized protein</fullName>
    </submittedName>
</protein>
<dbReference type="Proteomes" id="UP000054564">
    <property type="component" value="Unassembled WGS sequence"/>
</dbReference>
<comment type="caution">
    <text evidence="1">The sequence shown here is derived from an EMBL/GenBank/DDBJ whole genome shotgun (WGS) entry which is preliminary data.</text>
</comment>
<keyword evidence="2" id="KW-1185">Reference proteome</keyword>
<proteinExistence type="predicted"/>
<sequence>MGSELNGRTRLMDAAIQASFAGSGSARSADTMSLIVGPRKVHTIQAEVWLEQGFSEFSVAAAKQTGPVVDPWRTVQPHVFHQVKASKRSHDPVAVEPFCIGVFTLSIGDFLDARHSDHD</sequence>
<dbReference type="EMBL" id="AJIL01000241">
    <property type="protein sequence ID" value="KNE90712.1"/>
    <property type="molecule type" value="Genomic_DNA"/>
</dbReference>
<dbReference type="AlphaFoldDB" id="A0A0L0UUJ4"/>
<organism evidence="1 2">
    <name type="scientific">Puccinia striiformis f. sp. tritici PST-78</name>
    <dbReference type="NCBI Taxonomy" id="1165861"/>
    <lineage>
        <taxon>Eukaryota</taxon>
        <taxon>Fungi</taxon>
        <taxon>Dikarya</taxon>
        <taxon>Basidiomycota</taxon>
        <taxon>Pucciniomycotina</taxon>
        <taxon>Pucciniomycetes</taxon>
        <taxon>Pucciniales</taxon>
        <taxon>Pucciniaceae</taxon>
        <taxon>Puccinia</taxon>
    </lineage>
</organism>
<evidence type="ECO:0000313" key="1">
    <source>
        <dbReference type="EMBL" id="KNE90712.1"/>
    </source>
</evidence>
<evidence type="ECO:0000313" key="2">
    <source>
        <dbReference type="Proteomes" id="UP000054564"/>
    </source>
</evidence>
<gene>
    <name evidence="1" type="ORF">PSTG_15864</name>
</gene>
<name>A0A0L0UUJ4_9BASI</name>
<reference evidence="2" key="1">
    <citation type="submission" date="2014-03" db="EMBL/GenBank/DDBJ databases">
        <title>The Genome Sequence of Puccinia striiformis f. sp. tritici PST-78.</title>
        <authorList>
            <consortium name="The Broad Institute Genome Sequencing Platform"/>
            <person name="Cuomo C."/>
            <person name="Hulbert S."/>
            <person name="Chen X."/>
            <person name="Walker B."/>
            <person name="Young S.K."/>
            <person name="Zeng Q."/>
            <person name="Gargeya S."/>
            <person name="Fitzgerald M."/>
            <person name="Haas B."/>
            <person name="Abouelleil A."/>
            <person name="Alvarado L."/>
            <person name="Arachchi H.M."/>
            <person name="Berlin A.M."/>
            <person name="Chapman S.B."/>
            <person name="Goldberg J."/>
            <person name="Griggs A."/>
            <person name="Gujja S."/>
            <person name="Hansen M."/>
            <person name="Howarth C."/>
            <person name="Imamovic A."/>
            <person name="Larimer J."/>
            <person name="McCowan C."/>
            <person name="Montmayeur A."/>
            <person name="Murphy C."/>
            <person name="Neiman D."/>
            <person name="Pearson M."/>
            <person name="Priest M."/>
            <person name="Roberts A."/>
            <person name="Saif S."/>
            <person name="Shea T."/>
            <person name="Sisk P."/>
            <person name="Sykes S."/>
            <person name="Wortman J."/>
            <person name="Nusbaum C."/>
            <person name="Birren B."/>
        </authorList>
    </citation>
    <scope>NUCLEOTIDE SEQUENCE [LARGE SCALE GENOMIC DNA]</scope>
    <source>
        <strain evidence="2">race PST-78</strain>
    </source>
</reference>
<accession>A0A0L0UUJ4</accession>